<evidence type="ECO:0000313" key="1">
    <source>
        <dbReference type="EMBL" id="MFD2744094.1"/>
    </source>
</evidence>
<sequence>MKNNRVAFIGFVAFLFLGACQKEDDSSIQLAGTTWCAKYSDNKHNYQHQLEFLKSKRIKTRMFGTIRPDAPTDEWIPHEVGGIGELIYEVLPQPTDASDVMLVISDPESGFSDHMSYYRQTSNDGPARIVQGERIYYQGGCSF</sequence>
<dbReference type="PROSITE" id="PS51257">
    <property type="entry name" value="PROKAR_LIPOPROTEIN"/>
    <property type="match status" value="1"/>
</dbReference>
<evidence type="ECO:0000313" key="2">
    <source>
        <dbReference type="Proteomes" id="UP001597418"/>
    </source>
</evidence>
<protein>
    <recommendedName>
        <fullName evidence="3">Lipoprotein</fullName>
    </recommendedName>
</protein>
<accession>A0ABW5UDU6</accession>
<dbReference type="Proteomes" id="UP001597418">
    <property type="component" value="Unassembled WGS sequence"/>
</dbReference>
<name>A0ABW5UDU6_9SPHI</name>
<reference evidence="2" key="1">
    <citation type="journal article" date="2019" name="Int. J. Syst. Evol. Microbiol.">
        <title>The Global Catalogue of Microorganisms (GCM) 10K type strain sequencing project: providing services to taxonomists for standard genome sequencing and annotation.</title>
        <authorList>
            <consortium name="The Broad Institute Genomics Platform"/>
            <consortium name="The Broad Institute Genome Sequencing Center for Infectious Disease"/>
            <person name="Wu L."/>
            <person name="Ma J."/>
        </authorList>
    </citation>
    <scope>NUCLEOTIDE SEQUENCE [LARGE SCALE GENOMIC DNA]</scope>
    <source>
        <strain evidence="2">KCTC 42247</strain>
    </source>
</reference>
<evidence type="ECO:0008006" key="3">
    <source>
        <dbReference type="Google" id="ProtNLM"/>
    </source>
</evidence>
<organism evidence="1 2">
    <name type="scientific">Sphingobacterium populi</name>
    <dbReference type="NCBI Taxonomy" id="1812824"/>
    <lineage>
        <taxon>Bacteria</taxon>
        <taxon>Pseudomonadati</taxon>
        <taxon>Bacteroidota</taxon>
        <taxon>Sphingobacteriia</taxon>
        <taxon>Sphingobacteriales</taxon>
        <taxon>Sphingobacteriaceae</taxon>
        <taxon>Sphingobacterium</taxon>
    </lineage>
</organism>
<dbReference type="EMBL" id="JBHUMB010000014">
    <property type="protein sequence ID" value="MFD2744094.1"/>
    <property type="molecule type" value="Genomic_DNA"/>
</dbReference>
<comment type="caution">
    <text evidence="1">The sequence shown here is derived from an EMBL/GenBank/DDBJ whole genome shotgun (WGS) entry which is preliminary data.</text>
</comment>
<keyword evidence="2" id="KW-1185">Reference proteome</keyword>
<proteinExistence type="predicted"/>
<gene>
    <name evidence="1" type="ORF">ACFSQ6_11905</name>
</gene>
<dbReference type="RefSeq" id="WP_066750750.1">
    <property type="nucleotide sequence ID" value="NZ_JBHUMB010000014.1"/>
</dbReference>